<dbReference type="InterPro" id="IPR041664">
    <property type="entry name" value="AAA_16"/>
</dbReference>
<comment type="caution">
    <text evidence="7">The sequence shown here is derived from an EMBL/GenBank/DDBJ whole genome shotgun (WGS) entry which is preliminary data.</text>
</comment>
<feature type="coiled-coil region" evidence="3">
    <location>
        <begin position="1015"/>
        <end position="1042"/>
    </location>
</feature>
<organism evidence="7 8">
    <name type="scientific">Candidatus Litorirhabdus singularis</name>
    <dbReference type="NCBI Taxonomy" id="2518993"/>
    <lineage>
        <taxon>Bacteria</taxon>
        <taxon>Pseudomonadati</taxon>
        <taxon>Pseudomonadota</taxon>
        <taxon>Gammaproteobacteria</taxon>
        <taxon>Cellvibrionales</taxon>
        <taxon>Halieaceae</taxon>
        <taxon>Candidatus Litorirhabdus</taxon>
    </lineage>
</organism>
<evidence type="ECO:0000256" key="2">
    <source>
        <dbReference type="ARBA" id="ARBA00022840"/>
    </source>
</evidence>
<dbReference type="SUPFAM" id="SSF48452">
    <property type="entry name" value="TPR-like"/>
    <property type="match status" value="2"/>
</dbReference>
<dbReference type="InterPro" id="IPR029787">
    <property type="entry name" value="Nucleotide_cyclase"/>
</dbReference>
<keyword evidence="8" id="KW-1185">Reference proteome</keyword>
<evidence type="ECO:0000259" key="5">
    <source>
        <dbReference type="Pfam" id="PF00211"/>
    </source>
</evidence>
<dbReference type="InterPro" id="IPR027417">
    <property type="entry name" value="P-loop_NTPase"/>
</dbReference>
<sequence>MRRRKTFGTAVGYLILLAAVVGPVSDILGGLGAPQWILQGIIVVLLLGFPVVLVLSWIFDFSFQGIERTGDLEPEVNKPELDPELVEAVAGVQGPSVEIETGTAHRHQVTLLNISFVLAKNGVLVDDPEEMLSLVPEVQKLVSALAEKYSAVATSSNSTSYEFIFGYPTSYENDAIRAVVMALAAAEHLQRQSSEVRAGTSQQLVLMAGVHSDHVVIDQSDEVMNVVGTASQEASWVQSLAAPGEVMLDDFTQQLLRNRVVCESAGSHTNAQTGAVSPIYRALELHQPELEPDADNGAAGSLLGRRSEIELILDRWQRAIEGEDEFIVLRGEPGIGKTTIVREFTRRAQESKSVLVMPLYCSPLERNSAFQPIIEFIMGQDLGLGSSRSAAERTERIKTVMMDLQIDVERAVPLVASLLSFEADDEAAFSEAARQELMQYLVDFLRATAKNKTLLFIVEDLHWADASTLEIINLLVSEKSNSGMMSLFTTRPKLQLEWESRSNVTTLNLQKLSKRSTSELVSNILLELDPPEDFVQRLVEEAGGNPLFAEELAKAVYAAANSNPDYKLSELVLPASLQRSLASRVDNLGAAKPLLQLCSLLGREFNYQLLTSVSQARDETSFQDELRLLVNAEFLYQRGSIPNSVYSFKHTLVQETAYQSMLKSTRKDLHARVASALEQTEGQEDSVPEVLAFHYEGSMQFDKAITCLSKAAKSALQKYAMTESVGLTDSGLRVVANMPESVSRDIAEVGLQAIRGRALLTVNGYADPQVERTFKRALELCDKVGDIPQLFTLLCGLWSYFQIGGSEGDARDVGERLIRLADTDGSAAKKVQAHYCLGYSKQRAGQLAEALEHLEIAQKIARDNAADYCEFSPSGDDGRIHNLSVCAHIHWHLGNAEQALEMNQQAIDLAYELKNPVGIVFASFLGTWLMQKRLDYKETIEMGMKTLALARERNLNFWIVNSEFIMSWARFHQQRDEQGQGPEEEITNMLDFMQKFRQSGALFGAPAMCLDTAEALAMNNRLEEAENYVNEAQQLVNNSGENYVISEPLRVQGTIAKMKGDTEQAVALYKEAIALAEANASLAYSSHASNDLARLLAEQQERPRAADVEHETKAQ</sequence>
<dbReference type="Gene3D" id="1.25.40.10">
    <property type="entry name" value="Tetratricopeptide repeat domain"/>
    <property type="match status" value="2"/>
</dbReference>
<dbReference type="Gene3D" id="3.30.70.1230">
    <property type="entry name" value="Nucleotide cyclase"/>
    <property type="match status" value="1"/>
</dbReference>
<dbReference type="PANTHER" id="PTHR16305:SF28">
    <property type="entry name" value="GUANYLATE CYCLASE DOMAIN-CONTAINING PROTEIN"/>
    <property type="match status" value="1"/>
</dbReference>
<feature type="domain" description="Guanylate cyclase" evidence="5">
    <location>
        <begin position="121"/>
        <end position="260"/>
    </location>
</feature>
<dbReference type="Proteomes" id="UP001143362">
    <property type="component" value="Unassembled WGS sequence"/>
</dbReference>
<dbReference type="PANTHER" id="PTHR16305">
    <property type="entry name" value="TESTICULAR SOLUBLE ADENYLYL CYCLASE"/>
    <property type="match status" value="1"/>
</dbReference>
<evidence type="ECO:0000259" key="6">
    <source>
        <dbReference type="Pfam" id="PF13191"/>
    </source>
</evidence>
<feature type="domain" description="Orc1-like AAA ATPase" evidence="6">
    <location>
        <begin position="302"/>
        <end position="481"/>
    </location>
</feature>
<feature type="transmembrane region" description="Helical" evidence="4">
    <location>
        <begin position="36"/>
        <end position="59"/>
    </location>
</feature>
<protein>
    <recommendedName>
        <fullName evidence="9">Orc1-like AAA ATPase domain-containing protein</fullName>
    </recommendedName>
</protein>
<evidence type="ECO:0000256" key="1">
    <source>
        <dbReference type="ARBA" id="ARBA00022741"/>
    </source>
</evidence>
<proteinExistence type="predicted"/>
<dbReference type="InterPro" id="IPR019734">
    <property type="entry name" value="TPR_rpt"/>
</dbReference>
<dbReference type="InterPro" id="IPR001054">
    <property type="entry name" value="A/G_cyclase"/>
</dbReference>
<evidence type="ECO:0008006" key="9">
    <source>
        <dbReference type="Google" id="ProtNLM"/>
    </source>
</evidence>
<dbReference type="InterPro" id="IPR011990">
    <property type="entry name" value="TPR-like_helical_dom_sf"/>
</dbReference>
<dbReference type="Pfam" id="PF00211">
    <property type="entry name" value="Guanylate_cyc"/>
    <property type="match status" value="1"/>
</dbReference>
<keyword evidence="3" id="KW-0175">Coiled coil</keyword>
<evidence type="ECO:0000313" key="7">
    <source>
        <dbReference type="EMBL" id="MCX2982810.1"/>
    </source>
</evidence>
<name>A0ABT3TKI3_9GAMM</name>
<evidence type="ECO:0000256" key="4">
    <source>
        <dbReference type="SAM" id="Phobius"/>
    </source>
</evidence>
<keyword evidence="4" id="KW-0812">Transmembrane</keyword>
<keyword evidence="1" id="KW-0547">Nucleotide-binding</keyword>
<dbReference type="Pfam" id="PF13191">
    <property type="entry name" value="AAA_16"/>
    <property type="match status" value="1"/>
</dbReference>
<dbReference type="SUPFAM" id="SSF52540">
    <property type="entry name" value="P-loop containing nucleoside triphosphate hydrolases"/>
    <property type="match status" value="1"/>
</dbReference>
<evidence type="ECO:0000313" key="8">
    <source>
        <dbReference type="Proteomes" id="UP001143362"/>
    </source>
</evidence>
<dbReference type="RefSeq" id="WP_279246836.1">
    <property type="nucleotide sequence ID" value="NZ_SHNN01000004.1"/>
</dbReference>
<reference evidence="7" key="1">
    <citation type="submission" date="2019-02" db="EMBL/GenBank/DDBJ databases">
        <authorList>
            <person name="Li S.-H."/>
        </authorList>
    </citation>
    <scope>NUCLEOTIDE SEQUENCE</scope>
    <source>
        <strain evidence="7">IMCC14734</strain>
    </source>
</reference>
<keyword evidence="2" id="KW-0067">ATP-binding</keyword>
<keyword evidence="4" id="KW-0472">Membrane</keyword>
<accession>A0ABT3TKI3</accession>
<dbReference type="Gene3D" id="3.40.50.300">
    <property type="entry name" value="P-loop containing nucleotide triphosphate hydrolases"/>
    <property type="match status" value="1"/>
</dbReference>
<dbReference type="EMBL" id="SHNN01000004">
    <property type="protein sequence ID" value="MCX2982810.1"/>
    <property type="molecule type" value="Genomic_DNA"/>
</dbReference>
<dbReference type="SMART" id="SM00028">
    <property type="entry name" value="TPR"/>
    <property type="match status" value="3"/>
</dbReference>
<dbReference type="SUPFAM" id="SSF55073">
    <property type="entry name" value="Nucleotide cyclase"/>
    <property type="match status" value="1"/>
</dbReference>
<evidence type="ECO:0000256" key="3">
    <source>
        <dbReference type="SAM" id="Coils"/>
    </source>
</evidence>
<gene>
    <name evidence="7" type="ORF">EYC98_18260</name>
</gene>
<keyword evidence="4" id="KW-1133">Transmembrane helix</keyword>